<name>A0A6C0IRV3_9ZZZZ</name>
<proteinExistence type="predicted"/>
<evidence type="ECO:0000313" key="1">
    <source>
        <dbReference type="EMBL" id="QHT95146.1"/>
    </source>
</evidence>
<dbReference type="AlphaFoldDB" id="A0A6C0IRV3"/>
<reference evidence="1" key="1">
    <citation type="journal article" date="2020" name="Nature">
        <title>Giant virus diversity and host interactions through global metagenomics.</title>
        <authorList>
            <person name="Schulz F."/>
            <person name="Roux S."/>
            <person name="Paez-Espino D."/>
            <person name="Jungbluth S."/>
            <person name="Walsh D.A."/>
            <person name="Denef V.J."/>
            <person name="McMahon K.D."/>
            <person name="Konstantinidis K.T."/>
            <person name="Eloe-Fadrosh E.A."/>
            <person name="Kyrpides N.C."/>
            <person name="Woyke T."/>
        </authorList>
    </citation>
    <scope>NUCLEOTIDE SEQUENCE</scope>
    <source>
        <strain evidence="1">GVMAG-M-3300024261-37</strain>
    </source>
</reference>
<protein>
    <recommendedName>
        <fullName evidence="2">Nuclease-associated modular DNA-binding 1 domain-containing protein</fullName>
    </recommendedName>
</protein>
<accession>A0A6C0IRV3</accession>
<sequence>MNGELNTEEQMLSYIQKNNYLVLYPDKTIKLYTSLRDIEKDILISPSSISKKMKNNRISDKWCICVSKGSKYTFFIEKLMI</sequence>
<organism evidence="1">
    <name type="scientific">viral metagenome</name>
    <dbReference type="NCBI Taxonomy" id="1070528"/>
    <lineage>
        <taxon>unclassified sequences</taxon>
        <taxon>metagenomes</taxon>
        <taxon>organismal metagenomes</taxon>
    </lineage>
</organism>
<dbReference type="EMBL" id="MN740235">
    <property type="protein sequence ID" value="QHT95146.1"/>
    <property type="molecule type" value="Genomic_DNA"/>
</dbReference>
<evidence type="ECO:0008006" key="2">
    <source>
        <dbReference type="Google" id="ProtNLM"/>
    </source>
</evidence>